<name>A0A7U7JSK3_9STAP</name>
<sequence length="39" mass="4850">MYIVKGYNESIDHVENSIMPFEYMWGSFFIYKRSSEWQH</sequence>
<comment type="caution">
    <text evidence="1">The sequence shown here is derived from an EMBL/GenBank/DDBJ whole genome shotgun (WGS) entry which is preliminary data.</text>
</comment>
<reference evidence="1 2" key="1">
    <citation type="submission" date="2015-04" db="EMBL/GenBank/DDBJ databases">
        <authorList>
            <person name="Cao L."/>
            <person name="Gao C.H."/>
        </authorList>
    </citation>
    <scope>NUCLEOTIDE SEQUENCE [LARGE SCALE GENOMIC DNA]</scope>
    <source>
        <strain evidence="1 2">SH3</strain>
    </source>
</reference>
<dbReference type="AlphaFoldDB" id="A0A7U7JSK3"/>
<gene>
    <name evidence="1" type="ORF">BN1326_30265</name>
</gene>
<protein>
    <submittedName>
        <fullName evidence="1">Uncharacterized protein</fullName>
    </submittedName>
</protein>
<organism evidence="1 2">
    <name type="scientific">Staphylococcus argenteus</name>
    <dbReference type="NCBI Taxonomy" id="985002"/>
    <lineage>
        <taxon>Bacteria</taxon>
        <taxon>Bacillati</taxon>
        <taxon>Bacillota</taxon>
        <taxon>Bacilli</taxon>
        <taxon>Bacillales</taxon>
        <taxon>Staphylococcaceae</taxon>
        <taxon>Staphylococcus</taxon>
    </lineage>
</organism>
<dbReference type="EMBL" id="CVOU01000015">
    <property type="protein sequence ID" value="CRI21526.1"/>
    <property type="molecule type" value="Genomic_DNA"/>
</dbReference>
<proteinExistence type="predicted"/>
<keyword evidence="2" id="KW-1185">Reference proteome</keyword>
<evidence type="ECO:0000313" key="1">
    <source>
        <dbReference type="EMBL" id="CRI21526.1"/>
    </source>
</evidence>
<evidence type="ECO:0000313" key="2">
    <source>
        <dbReference type="Proteomes" id="UP000236509"/>
    </source>
</evidence>
<dbReference type="Proteomes" id="UP000236509">
    <property type="component" value="Unassembled WGS sequence"/>
</dbReference>
<accession>A0A7U7JSK3</accession>